<dbReference type="RefSeq" id="WP_209138820.1">
    <property type="nucleotide sequence ID" value="NZ_JAGHKO010000001.1"/>
</dbReference>
<sequence>MRLLLFEYPGSATNRNVIIDSVKRSDWDMRKGLPKQTTDYLVKLSVFLDSVKVKLFEIYLDLKLSNEEISVARIKNIYLGKDEKKRRSYRQLP</sequence>
<dbReference type="EMBL" id="JAGHKO010000001">
    <property type="protein sequence ID" value="MBO9200783.1"/>
    <property type="molecule type" value="Genomic_DNA"/>
</dbReference>
<accession>A0ABS3YSB3</accession>
<evidence type="ECO:0000313" key="1">
    <source>
        <dbReference type="EMBL" id="MBO9200783.1"/>
    </source>
</evidence>
<evidence type="ECO:0000313" key="2">
    <source>
        <dbReference type="Proteomes" id="UP000677244"/>
    </source>
</evidence>
<proteinExistence type="predicted"/>
<gene>
    <name evidence="1" type="ORF">J7I42_10955</name>
</gene>
<organism evidence="1 2">
    <name type="scientific">Niastella soli</name>
    <dbReference type="NCBI Taxonomy" id="2821487"/>
    <lineage>
        <taxon>Bacteria</taxon>
        <taxon>Pseudomonadati</taxon>
        <taxon>Bacteroidota</taxon>
        <taxon>Chitinophagia</taxon>
        <taxon>Chitinophagales</taxon>
        <taxon>Chitinophagaceae</taxon>
        <taxon>Niastella</taxon>
    </lineage>
</organism>
<protein>
    <recommendedName>
        <fullName evidence="3">Arm DNA-binding domain-containing protein</fullName>
    </recommendedName>
</protein>
<dbReference type="Proteomes" id="UP000677244">
    <property type="component" value="Unassembled WGS sequence"/>
</dbReference>
<keyword evidence="2" id="KW-1185">Reference proteome</keyword>
<name>A0ABS3YSB3_9BACT</name>
<evidence type="ECO:0008006" key="3">
    <source>
        <dbReference type="Google" id="ProtNLM"/>
    </source>
</evidence>
<comment type="caution">
    <text evidence="1">The sequence shown here is derived from an EMBL/GenBank/DDBJ whole genome shotgun (WGS) entry which is preliminary data.</text>
</comment>
<reference evidence="1 2" key="1">
    <citation type="submission" date="2021-03" db="EMBL/GenBank/DDBJ databases">
        <title>Assistant Professor.</title>
        <authorList>
            <person name="Huq M.A."/>
        </authorList>
    </citation>
    <scope>NUCLEOTIDE SEQUENCE [LARGE SCALE GENOMIC DNA]</scope>
    <source>
        <strain evidence="1 2">MAH-29</strain>
    </source>
</reference>